<comment type="caution">
    <text evidence="2">The sequence shown here is derived from an EMBL/GenBank/DDBJ whole genome shotgun (WGS) entry which is preliminary data.</text>
</comment>
<dbReference type="Gene3D" id="3.40.50.2300">
    <property type="match status" value="2"/>
</dbReference>
<reference evidence="2 3" key="1">
    <citation type="submission" date="2014-07" db="EMBL/GenBank/DDBJ databases">
        <title>Draft Genome Sequence of Gephyronic Acid Producer, Cystobacter violaceus Strain Cb vi76.</title>
        <authorList>
            <person name="Stevens D.C."/>
            <person name="Young J."/>
            <person name="Carmichael R."/>
            <person name="Tan J."/>
            <person name="Taylor R.E."/>
        </authorList>
    </citation>
    <scope>NUCLEOTIDE SEQUENCE [LARGE SCALE GENOMIC DNA]</scope>
    <source>
        <strain evidence="2 3">Cb vi76</strain>
    </source>
</reference>
<organism evidence="2 3">
    <name type="scientific">Archangium violaceum Cb vi76</name>
    <dbReference type="NCBI Taxonomy" id="1406225"/>
    <lineage>
        <taxon>Bacteria</taxon>
        <taxon>Pseudomonadati</taxon>
        <taxon>Myxococcota</taxon>
        <taxon>Myxococcia</taxon>
        <taxon>Myxococcales</taxon>
        <taxon>Cystobacterineae</taxon>
        <taxon>Archangiaceae</taxon>
        <taxon>Archangium</taxon>
    </lineage>
</organism>
<evidence type="ECO:0000256" key="1">
    <source>
        <dbReference type="SAM" id="SignalP"/>
    </source>
</evidence>
<protein>
    <submittedName>
        <fullName evidence="2">ABC transporter substrate-binding protein</fullName>
    </submittedName>
</protein>
<accession>A0A084T011</accession>
<evidence type="ECO:0000313" key="2">
    <source>
        <dbReference type="EMBL" id="KFA94046.1"/>
    </source>
</evidence>
<keyword evidence="1" id="KW-0732">Signal</keyword>
<dbReference type="InterPro" id="IPR007487">
    <property type="entry name" value="ABC_transpt-TYRBP-like"/>
</dbReference>
<sequence>MRRWGWLALLVLWAPLVAASEPARPRVVVVKSAGLAPYAAVVAGFGAEVRAEVVEVTLEDSAQAATRAFQRIASQKPALVLAIGPLAANTARRTLDKQIPVLFAMVPYYEKYGLEGPNITGIALTSDFRPELAALKSVAPTAKRVGILHDPRFSAGLVEAAQSAAGPLGLSIVPLAADAQGKVEKVLAGSKEKVDALLMVADKTVGNAAVVQELIAFATAQRLPLVGLTPSQVKEGATLALAPSPTAIGQQAGRLANRIIHEKVDPGALAVSQPEGMDLAVNLSAASKLGGSRDVVLELLRFAAKRDFPVRVFE</sequence>
<feature type="signal peptide" evidence="1">
    <location>
        <begin position="1"/>
        <end position="19"/>
    </location>
</feature>
<evidence type="ECO:0000313" key="3">
    <source>
        <dbReference type="Proteomes" id="UP000028547"/>
    </source>
</evidence>
<gene>
    <name evidence="2" type="ORF">Q664_05250</name>
</gene>
<dbReference type="AlphaFoldDB" id="A0A084T011"/>
<feature type="chain" id="PRO_5001782201" evidence="1">
    <location>
        <begin position="20"/>
        <end position="314"/>
    </location>
</feature>
<dbReference type="PANTHER" id="PTHR35271:SF1">
    <property type="entry name" value="ABC TRANSPORTER, SUBSTRATE-BINDING LIPOPROTEIN"/>
    <property type="match status" value="1"/>
</dbReference>
<dbReference type="RefSeq" id="WP_043390433.1">
    <property type="nucleotide sequence ID" value="NZ_JPMI01000027.1"/>
</dbReference>
<dbReference type="Proteomes" id="UP000028547">
    <property type="component" value="Unassembled WGS sequence"/>
</dbReference>
<dbReference type="EMBL" id="JPMI01000027">
    <property type="protein sequence ID" value="KFA94046.1"/>
    <property type="molecule type" value="Genomic_DNA"/>
</dbReference>
<dbReference type="Pfam" id="PF04392">
    <property type="entry name" value="ABC_sub_bind"/>
    <property type="match status" value="1"/>
</dbReference>
<name>A0A084T011_9BACT</name>
<proteinExistence type="predicted"/>
<dbReference type="PANTHER" id="PTHR35271">
    <property type="entry name" value="ABC TRANSPORTER, SUBSTRATE-BINDING LIPOPROTEIN-RELATED"/>
    <property type="match status" value="1"/>
</dbReference>